<evidence type="ECO:0000313" key="8">
    <source>
        <dbReference type="Proteomes" id="UP000316925"/>
    </source>
</evidence>
<keyword evidence="3" id="KW-0479">Metal-binding</keyword>
<evidence type="ECO:0000313" key="7">
    <source>
        <dbReference type="EMBL" id="TET93242.1"/>
    </source>
</evidence>
<proteinExistence type="predicted"/>
<dbReference type="GO" id="GO:0043884">
    <property type="term" value="F:CO-methylating acetyl-CoA synthase activity"/>
    <property type="evidence" value="ECO:0007669"/>
    <property type="project" value="UniProtKB-EC"/>
</dbReference>
<keyword evidence="5" id="KW-0411">Iron-sulfur</keyword>
<keyword evidence="2" id="KW-0808">Transferase</keyword>
<reference evidence="7 8" key="1">
    <citation type="submission" date="2019-03" db="EMBL/GenBank/DDBJ databases">
        <title>Metabolic potential of uncultured bacteria and archaea associated with petroleum seepage in deep-sea sediments.</title>
        <authorList>
            <person name="Dong X."/>
            <person name="Hubert C."/>
        </authorList>
    </citation>
    <scope>NUCLEOTIDE SEQUENCE [LARGE SCALE GENOMIC DNA]</scope>
    <source>
        <strain evidence="7">E29_bin28</strain>
    </source>
</reference>
<gene>
    <name evidence="7" type="ORF">E3J33_02265</name>
</gene>
<dbReference type="InterPro" id="IPR011254">
    <property type="entry name" value="Prismane-like_sf"/>
</dbReference>
<comment type="caution">
    <text evidence="7">The sequence shown here is derived from an EMBL/GenBank/DDBJ whole genome shotgun (WGS) entry which is preliminary data.</text>
</comment>
<dbReference type="Gene3D" id="1.10.8.190">
    <property type="entry name" value="Carbon monoxide dehydrogenase alpha subunit. Chain M, domain 1"/>
    <property type="match status" value="1"/>
</dbReference>
<dbReference type="Pfam" id="PF18537">
    <property type="entry name" value="CODH_A_N"/>
    <property type="match status" value="1"/>
</dbReference>
<dbReference type="GO" id="GO:0006084">
    <property type="term" value="P:acetyl-CoA metabolic process"/>
    <property type="evidence" value="ECO:0007669"/>
    <property type="project" value="InterPro"/>
</dbReference>
<dbReference type="Proteomes" id="UP000316925">
    <property type="component" value="Unassembled WGS sequence"/>
</dbReference>
<dbReference type="InterPro" id="IPR004461">
    <property type="entry name" value="CO_DH/Ac-CoA_synth_bsu"/>
</dbReference>
<evidence type="ECO:0000259" key="6">
    <source>
        <dbReference type="Pfam" id="PF18537"/>
    </source>
</evidence>
<dbReference type="EMBL" id="SOIJ01000130">
    <property type="protein sequence ID" value="TET93242.1"/>
    <property type="molecule type" value="Genomic_DNA"/>
</dbReference>
<dbReference type="Gene3D" id="3.40.50.2030">
    <property type="match status" value="1"/>
</dbReference>
<evidence type="ECO:0000256" key="5">
    <source>
        <dbReference type="ARBA" id="ARBA00023014"/>
    </source>
</evidence>
<organism evidence="7 8">
    <name type="scientific">Aerophobetes bacterium</name>
    <dbReference type="NCBI Taxonomy" id="2030807"/>
    <lineage>
        <taxon>Bacteria</taxon>
        <taxon>Candidatus Aerophobota</taxon>
    </lineage>
</organism>
<accession>A0A523YP54</accession>
<feature type="domain" description="Carbon monoxide dehydrogenase subunit alpha ,N-terminal" evidence="6">
    <location>
        <begin position="21"/>
        <end position="110"/>
    </location>
</feature>
<dbReference type="PANTHER" id="PTHR42281:SF1">
    <property type="entry name" value="ACETYL-COA DECARBONYLASE_SYNTHASE COMPLEX SUBUNIT BETA 1"/>
    <property type="match status" value="1"/>
</dbReference>
<dbReference type="GO" id="GO:0051536">
    <property type="term" value="F:iron-sulfur cluster binding"/>
    <property type="evidence" value="ECO:0007669"/>
    <property type="project" value="UniProtKB-KW"/>
</dbReference>
<dbReference type="PANTHER" id="PTHR42281">
    <property type="match status" value="1"/>
</dbReference>
<dbReference type="SUPFAM" id="SSF56821">
    <property type="entry name" value="Prismane protein-like"/>
    <property type="match status" value="1"/>
</dbReference>
<sequence>MSKIIASAAIRGAHKYVKEAEEKLNKLIEEKGPDEKVAFPNTAYYLPLIYALLGMEVKTLQDLARALKEARRLLPPEPTKKLWLPYLGNALDAGIATLIAEEAIEALKYLTGDKPKGIWLGFTDDAILRTQGIKLVDGRMPGFAACVGALPTNEEAVQLARALQEKNILVFMASSSNGKSMAEQLAEEGIEMNWDTFLVPYGKDTSAAVYALNFAVRAAMTFGGLKPGNLAQAREILLYNKARVYAFVLALGADPGVDGDQVITDEKYATAAGAINFGFPVLSDVDIPQILPTGICTYEHVVSNIPRETIVSKSIEIRGLEIKVTEIPIPVPYGAGFEGERVRKEQMQVEFGGKRSTAFELLRGKPMGEVEDGKIEIIGLDVDKVEVGAAMPLGILVEVAGREFQEDFESVLERRIHEFISCANGIFHMGQRAIAWLRISKEAFQKGFRLRHFGEILVAKIHDEYSKIVDKVQVRIITDEAQLAEPLEEARAIYRERDERIGKMTDEDVDTVYS</sequence>
<dbReference type="Gene3D" id="3.30.1650.10">
    <property type="entry name" value="Bifunctional carbon monoxide dehydrogenase/acetyl-coa synthase(codh/acs), Chain M, domain 3"/>
    <property type="match status" value="1"/>
</dbReference>
<name>A0A523YP54_UNCAE</name>
<dbReference type="InterPro" id="IPR016099">
    <property type="entry name" value="Prismane-like_a/b-sand"/>
</dbReference>
<evidence type="ECO:0000256" key="3">
    <source>
        <dbReference type="ARBA" id="ARBA00022723"/>
    </source>
</evidence>
<evidence type="ECO:0000256" key="4">
    <source>
        <dbReference type="ARBA" id="ARBA00023004"/>
    </source>
</evidence>
<dbReference type="EC" id="2.3.1.169" evidence="1"/>
<dbReference type="AlphaFoldDB" id="A0A523YP54"/>
<dbReference type="GO" id="GO:0046872">
    <property type="term" value="F:metal ion binding"/>
    <property type="evidence" value="ECO:0007669"/>
    <property type="project" value="UniProtKB-KW"/>
</dbReference>
<protein>
    <recommendedName>
        <fullName evidence="1">CO-methylating acetyl-CoA synthase</fullName>
        <ecNumber evidence="1">2.3.1.169</ecNumber>
    </recommendedName>
</protein>
<feature type="non-terminal residue" evidence="7">
    <location>
        <position position="514"/>
    </location>
</feature>
<dbReference type="InterPro" id="IPR041350">
    <property type="entry name" value="CODH_A_N"/>
</dbReference>
<evidence type="ECO:0000256" key="1">
    <source>
        <dbReference type="ARBA" id="ARBA00012244"/>
    </source>
</evidence>
<evidence type="ECO:0000256" key="2">
    <source>
        <dbReference type="ARBA" id="ARBA00022679"/>
    </source>
</evidence>
<dbReference type="Pfam" id="PF03598">
    <property type="entry name" value="CdhC"/>
    <property type="match status" value="1"/>
</dbReference>
<keyword evidence="4" id="KW-0408">Iron</keyword>
<dbReference type="GO" id="GO:0043885">
    <property type="term" value="F:anaerobic carbon-monoxide dehydrogenase activity"/>
    <property type="evidence" value="ECO:0007669"/>
    <property type="project" value="InterPro"/>
</dbReference>
<dbReference type="InterPro" id="IPR038571">
    <property type="entry name" value="CO_DH/Ac-CoA_synth_bsu_3_sf"/>
</dbReference>